<dbReference type="EMBL" id="JUIV01000012">
    <property type="protein sequence ID" value="RYJ37802.1"/>
    <property type="molecule type" value="Genomic_DNA"/>
</dbReference>
<comment type="caution">
    <text evidence="2">The sequence shown here is derived from an EMBL/GenBank/DDBJ whole genome shotgun (WGS) entry which is preliminary data.</text>
</comment>
<dbReference type="RefSeq" id="WP_129747891.1">
    <property type="nucleotide sequence ID" value="NZ_JUIV01000012.1"/>
</dbReference>
<feature type="domain" description="Knr4/Smi1-like" evidence="1">
    <location>
        <begin position="4"/>
        <end position="134"/>
    </location>
</feature>
<name>A0A444VVR7_9FLAO</name>
<accession>A0A444VVR7</accession>
<dbReference type="Pfam" id="PF09346">
    <property type="entry name" value="SMI1_KNR4"/>
    <property type="match status" value="1"/>
</dbReference>
<sequence length="232" mass="27840">MTPQEIEKKYGFEYPSLYKQLYVDGMLDWGEFSPNWYFEIYPKLKDNPPLLLHSYDFELMDLKSVSQEIEELMDPDNYRNINEEFRFIPFAHNAAGDYYCFFLNKENIGELPVVFLYHDDNEAEYMAKNLQDFIFRMILQDMSQQDTFNKVNDEEFRNNLVNVLKSHAKYLTDKEQDILQNILRREIIDYEISFSYGNENARGLLTDIEMKKIINEIIPFDKMNTSFEYSTD</sequence>
<proteinExistence type="predicted"/>
<dbReference type="AlphaFoldDB" id="A0A444VVR7"/>
<evidence type="ECO:0000313" key="3">
    <source>
        <dbReference type="Proteomes" id="UP000290433"/>
    </source>
</evidence>
<organism evidence="2 3">
    <name type="scientific">Flavobacterium anhuiense</name>
    <dbReference type="NCBI Taxonomy" id="459526"/>
    <lineage>
        <taxon>Bacteria</taxon>
        <taxon>Pseudomonadati</taxon>
        <taxon>Bacteroidota</taxon>
        <taxon>Flavobacteriia</taxon>
        <taxon>Flavobacteriales</taxon>
        <taxon>Flavobacteriaceae</taxon>
        <taxon>Flavobacterium</taxon>
    </lineage>
</organism>
<protein>
    <submittedName>
        <fullName evidence="2">SMI1/KNR4 family protein</fullName>
    </submittedName>
</protein>
<dbReference type="InterPro" id="IPR018958">
    <property type="entry name" value="Knr4/Smi1-like_dom"/>
</dbReference>
<gene>
    <name evidence="2" type="ORF">NU08_3016</name>
</gene>
<dbReference type="OrthoDB" id="980721at2"/>
<evidence type="ECO:0000313" key="2">
    <source>
        <dbReference type="EMBL" id="RYJ37802.1"/>
    </source>
</evidence>
<dbReference type="Gene3D" id="3.40.1580.10">
    <property type="entry name" value="SMI1/KNR4-like"/>
    <property type="match status" value="1"/>
</dbReference>
<evidence type="ECO:0000259" key="1">
    <source>
        <dbReference type="Pfam" id="PF09346"/>
    </source>
</evidence>
<dbReference type="Proteomes" id="UP000290433">
    <property type="component" value="Unassembled WGS sequence"/>
</dbReference>
<reference evidence="2 3" key="1">
    <citation type="submission" date="2014-12" db="EMBL/GenBank/DDBJ databases">
        <title>Genome sequence of Flavobacterium anhuiense RCM74.</title>
        <authorList>
            <person name="Kim J.F."/>
            <person name="Song J.Y."/>
            <person name="Kwak M.-J."/>
            <person name="Lee S.-W."/>
        </authorList>
    </citation>
    <scope>NUCLEOTIDE SEQUENCE [LARGE SCALE GENOMIC DNA]</scope>
    <source>
        <strain evidence="2 3">RCM74</strain>
    </source>
</reference>
<dbReference type="SUPFAM" id="SSF160631">
    <property type="entry name" value="SMI1/KNR4-like"/>
    <property type="match status" value="1"/>
</dbReference>
<dbReference type="InterPro" id="IPR037883">
    <property type="entry name" value="Knr4/Smi1-like_sf"/>
</dbReference>